<evidence type="ECO:0000256" key="2">
    <source>
        <dbReference type="ARBA" id="ARBA00022630"/>
    </source>
</evidence>
<dbReference type="GO" id="GO:0071949">
    <property type="term" value="F:FAD binding"/>
    <property type="evidence" value="ECO:0007669"/>
    <property type="project" value="InterPro"/>
</dbReference>
<keyword evidence="2" id="KW-0285">Flavoprotein</keyword>
<evidence type="ECO:0000259" key="6">
    <source>
        <dbReference type="PROSITE" id="PS51387"/>
    </source>
</evidence>
<proteinExistence type="inferred from homology"/>
<dbReference type="Pfam" id="PF01565">
    <property type="entry name" value="FAD_binding_4"/>
    <property type="match status" value="2"/>
</dbReference>
<reference evidence="7 8" key="1">
    <citation type="submission" date="2015-12" db="EMBL/GenBank/DDBJ databases">
        <title>Draft genome sequence of Moniliophthora roreri, the causal agent of frosty pod rot of cacao.</title>
        <authorList>
            <person name="Aime M.C."/>
            <person name="Diaz-Valderrama J.R."/>
            <person name="Kijpornyongpan T."/>
            <person name="Phillips-Mora W."/>
        </authorList>
    </citation>
    <scope>NUCLEOTIDE SEQUENCE [LARGE SCALE GENOMIC DNA]</scope>
    <source>
        <strain evidence="7 8">MCA 2952</strain>
    </source>
</reference>
<dbReference type="PANTHER" id="PTHR42973:SF13">
    <property type="entry name" value="FAD-BINDING PCMH-TYPE DOMAIN-CONTAINING PROTEIN"/>
    <property type="match status" value="1"/>
</dbReference>
<comment type="caution">
    <text evidence="7">The sequence shown here is derived from an EMBL/GenBank/DDBJ whole genome shotgun (WGS) entry which is preliminary data.</text>
</comment>
<dbReference type="InterPro" id="IPR016166">
    <property type="entry name" value="FAD-bd_PCMH"/>
</dbReference>
<feature type="domain" description="FAD-binding PCMH-type" evidence="6">
    <location>
        <begin position="89"/>
        <end position="260"/>
    </location>
</feature>
<dbReference type="InterPro" id="IPR050416">
    <property type="entry name" value="FAD-linked_Oxidoreductase"/>
</dbReference>
<evidence type="ECO:0000256" key="5">
    <source>
        <dbReference type="SAM" id="SignalP"/>
    </source>
</evidence>
<organism evidence="7 8">
    <name type="scientific">Moniliophthora roreri</name>
    <name type="common">Frosty pod rot fungus</name>
    <name type="synonym">Monilia roreri</name>
    <dbReference type="NCBI Taxonomy" id="221103"/>
    <lineage>
        <taxon>Eukaryota</taxon>
        <taxon>Fungi</taxon>
        <taxon>Dikarya</taxon>
        <taxon>Basidiomycota</taxon>
        <taxon>Agaricomycotina</taxon>
        <taxon>Agaricomycetes</taxon>
        <taxon>Agaricomycetidae</taxon>
        <taxon>Agaricales</taxon>
        <taxon>Marasmiineae</taxon>
        <taxon>Marasmiaceae</taxon>
        <taxon>Moniliophthora</taxon>
    </lineage>
</organism>
<accession>A0A0W0FT12</accession>
<dbReference type="SUPFAM" id="SSF56176">
    <property type="entry name" value="FAD-binding/transporter-associated domain-like"/>
    <property type="match status" value="2"/>
</dbReference>
<dbReference type="GO" id="GO:0016491">
    <property type="term" value="F:oxidoreductase activity"/>
    <property type="evidence" value="ECO:0007669"/>
    <property type="project" value="UniProtKB-KW"/>
</dbReference>
<keyword evidence="5" id="KW-0732">Signal</keyword>
<dbReference type="Proteomes" id="UP000054988">
    <property type="component" value="Unassembled WGS sequence"/>
</dbReference>
<keyword evidence="4" id="KW-0560">Oxidoreductase</keyword>
<dbReference type="Gene3D" id="3.30.465.10">
    <property type="match status" value="2"/>
</dbReference>
<evidence type="ECO:0000313" key="7">
    <source>
        <dbReference type="EMBL" id="KTB39290.1"/>
    </source>
</evidence>
<dbReference type="InterPro" id="IPR016169">
    <property type="entry name" value="FAD-bd_PCMH_sub2"/>
</dbReference>
<name>A0A0W0FT12_MONRR</name>
<gene>
    <name evidence="7" type="ORF">WG66_8090</name>
</gene>
<feature type="signal peptide" evidence="5">
    <location>
        <begin position="1"/>
        <end position="24"/>
    </location>
</feature>
<dbReference type="InterPro" id="IPR036318">
    <property type="entry name" value="FAD-bd_PCMH-like_sf"/>
</dbReference>
<dbReference type="PROSITE" id="PS51387">
    <property type="entry name" value="FAD_PCMH"/>
    <property type="match status" value="2"/>
</dbReference>
<feature type="chain" id="PRO_5006902091" description="FAD-binding PCMH-type domain-containing protein" evidence="5">
    <location>
        <begin position="25"/>
        <end position="1015"/>
    </location>
</feature>
<dbReference type="eggNOG" id="ENOG502S1SB">
    <property type="taxonomic scope" value="Eukaryota"/>
</dbReference>
<evidence type="ECO:0000256" key="3">
    <source>
        <dbReference type="ARBA" id="ARBA00022827"/>
    </source>
</evidence>
<comment type="similarity">
    <text evidence="1">Belongs to the oxygen-dependent FAD-linked oxidoreductase family.</text>
</comment>
<dbReference type="EMBL" id="LATX01001689">
    <property type="protein sequence ID" value="KTB39290.1"/>
    <property type="molecule type" value="Genomic_DNA"/>
</dbReference>
<feature type="domain" description="FAD-binding PCMH-type" evidence="6">
    <location>
        <begin position="582"/>
        <end position="753"/>
    </location>
</feature>
<dbReference type="InterPro" id="IPR006094">
    <property type="entry name" value="Oxid_FAD_bind_N"/>
</dbReference>
<dbReference type="AlphaFoldDB" id="A0A0W0FT12"/>
<sequence>MQRPLLSCSLFCLTSLVLLFLTLSDSWSWALFFHPNDLHPNLNLDFRRDTAHDQACKHLQSLLSPDIVALPHSSAYTNGTQAPWNGYNRDFSPACIVFPRETAHVQAAMKVIFENEIDYAVQAGGHSAMKGWNTVQNGVLISFTYMKAVTYDAQRDSITLQPGITWGEAVDALERFGVAPVGGRVSDVGTGLLLGGGLSFLSPRHGLGCDTYLELDVVLVDGTLVTATEDNEYKDLFKALKGGANRFGVVTRYEVKAVRTGTKDERGWFGGMVIFANASVQGMLEAVAEFTRDNHDPDATMLSFIANLVLNDPSHTVTTLPIASLLYNGTPRNLSQTETEEMFNKTFASFLSLAAIQSILKPLSYPEVSHLNDETPEMQGRGQFFGASTFGTAEDEVARYVQAYEATHSFAQEYKSILNSTVLAFTPIGETQINIGGNLMVSPGTRPYNAVQFQVTVQQPEQDRDLVFGAMERDRLAWFARFPGAEGAPLYINECDKKQRVFPTYFLIFGIFSDSGFSVHLRSGPHTNPNFNHLGVRSAHHYLISPQQACRHLASLLQDIVSFPNSVEYVNGTQASWNGYNHEISPACIIFPRETAHVQIAMKVIFENEIDYAVRAGGHSAMKGWNTVQNGILIQFTHMNSAMYDAQRESITLRPGIRWSEAMEVLEPFGVAPVGSRVNDVGTGFLLGGGHSFLSPRYGFGCDTFMELDVVLVNGTLVTATADNAYQDLFKALKGGANRFGIVTRYELKAVRSGRKDDKQWFGGMVFYANTSAEGMLKAIVEFTRENQDPDAAILPYIAHLVSPDPSRSITTLPVANMFYNGAPGNLSQSETEDTFNKIFASFLTLPSVQSSLSPLSYFEVASLNAETPAMQGLGQFFGAASFGSAEDETAKYIRSFEAAREFSNKYRHILNSTVLAFTPIRGTQINIGGNLFVSPGTRPFNAVHLQVSIEHPEQDKDVVFGEMQEDRLELLASFPVEAGIPLDMNECDRKQRVFETYSRYEELKRIYAKYDPTR</sequence>
<evidence type="ECO:0000256" key="4">
    <source>
        <dbReference type="ARBA" id="ARBA00023002"/>
    </source>
</evidence>
<keyword evidence="3" id="KW-0274">FAD</keyword>
<dbReference type="PANTHER" id="PTHR42973">
    <property type="entry name" value="BINDING OXIDOREDUCTASE, PUTATIVE (AFU_ORTHOLOGUE AFUA_1G17690)-RELATED"/>
    <property type="match status" value="1"/>
</dbReference>
<evidence type="ECO:0000256" key="1">
    <source>
        <dbReference type="ARBA" id="ARBA00005466"/>
    </source>
</evidence>
<evidence type="ECO:0000313" key="8">
    <source>
        <dbReference type="Proteomes" id="UP000054988"/>
    </source>
</evidence>
<protein>
    <recommendedName>
        <fullName evidence="6">FAD-binding PCMH-type domain-containing protein</fullName>
    </recommendedName>
</protein>